<dbReference type="PANTHER" id="PTHR35765:SF2">
    <property type="entry name" value="OS05G0569200 PROTEIN"/>
    <property type="match status" value="1"/>
</dbReference>
<organism evidence="1 2">
    <name type="scientific">Petrachloros mirabilis ULC683</name>
    <dbReference type="NCBI Taxonomy" id="2781853"/>
    <lineage>
        <taxon>Bacteria</taxon>
        <taxon>Bacillati</taxon>
        <taxon>Cyanobacteriota</taxon>
        <taxon>Cyanophyceae</taxon>
        <taxon>Synechococcales</taxon>
        <taxon>Petrachlorosaceae</taxon>
        <taxon>Petrachloros</taxon>
        <taxon>Petrachloros mirabilis</taxon>
    </lineage>
</organism>
<dbReference type="EMBL" id="WVIC01000005">
    <property type="protein sequence ID" value="NCJ05685.1"/>
    <property type="molecule type" value="Genomic_DNA"/>
</dbReference>
<dbReference type="Proteomes" id="UP000607397">
    <property type="component" value="Unassembled WGS sequence"/>
</dbReference>
<evidence type="ECO:0000313" key="2">
    <source>
        <dbReference type="Proteomes" id="UP000607397"/>
    </source>
</evidence>
<accession>A0A8K2AGX5</accession>
<protein>
    <submittedName>
        <fullName evidence="1">DUF3143 domain-containing protein</fullName>
    </submittedName>
</protein>
<proteinExistence type="predicted"/>
<dbReference type="InterPro" id="IPR021489">
    <property type="entry name" value="DUF3143"/>
</dbReference>
<dbReference type="PANTHER" id="PTHR35765">
    <property type="entry name" value="OS05G0569200 PROTEIN"/>
    <property type="match status" value="1"/>
</dbReference>
<dbReference type="Pfam" id="PF11341">
    <property type="entry name" value="DUF3143"/>
    <property type="match status" value="1"/>
</dbReference>
<gene>
    <name evidence="1" type="ORF">GS597_04000</name>
</gene>
<evidence type="ECO:0000313" key="1">
    <source>
        <dbReference type="EMBL" id="NCJ05685.1"/>
    </source>
</evidence>
<comment type="caution">
    <text evidence="1">The sequence shown here is derived from an EMBL/GenBank/DDBJ whole genome shotgun (WGS) entry which is preliminary data.</text>
</comment>
<dbReference type="AlphaFoldDB" id="A0A8K2AGX5"/>
<name>A0A8K2AGX5_9CYAN</name>
<keyword evidence="2" id="KW-1185">Reference proteome</keyword>
<reference evidence="1" key="1">
    <citation type="submission" date="2019-12" db="EMBL/GenBank/DDBJ databases">
        <title>High-Quality draft genome sequences of three cyanobacteria isolated from the limestone walls of the Old Cathedral of Coimbra.</title>
        <authorList>
            <person name="Tiago I."/>
            <person name="Soares F."/>
            <person name="Portugal A."/>
        </authorList>
    </citation>
    <scope>NUCLEOTIDE SEQUENCE [LARGE SCALE GENOMIC DNA]</scope>
    <source>
        <strain evidence="1">C</strain>
    </source>
</reference>
<sequence>MSLPVPETPLYNHRLPDIEQWLQDQGCAQDPEELHHWQIRRPSWCADLWLDIEALTVVYQPSQGADESASVKRAFKYSLSRQDVEDAIFSGP</sequence>